<dbReference type="PROSITE" id="PS00678">
    <property type="entry name" value="WD_REPEATS_1"/>
    <property type="match status" value="1"/>
</dbReference>
<accession>A0AAD4S6Z6</accession>
<evidence type="ECO:0000256" key="4">
    <source>
        <dbReference type="SAM" id="MobiDB-lite"/>
    </source>
</evidence>
<dbReference type="PRINTS" id="PR00320">
    <property type="entry name" value="GPROTEINBRPT"/>
</dbReference>
<proteinExistence type="predicted"/>
<sequence length="714" mass="79741">MESWKSKELEEEEEDSFFDSREDITSISDSGSEKFDLVSNTSPLIENWVSDGGSRYEIWIENPGSVNERRHKFHKWMGLGGSDELNCIDSGRITGGDAGSVLRSTGFESSRSSWSFWSNEAREEENFVCRVRNLEDGTEYVVDELSQDDGVVSLVRETDAAVERRPVERRKKVKKSWLRKLCHLVGVFARRKRGAKVKLPDSDAAPGGKAKRVRVRPLKKRSKEMSALYMGQEIHAHKGSILTMKFSPDGLYLASAGEDGIVRVWELVESERSIESEIPDIDPSCVYFKVNHFSELAPLFAAKEKSGMFKSMRISSHSACVVVPPKVIRISDKPLHEFHGHNSEVLDLSWSNNKHLLSSSVDNTVRLWQLGQDQCLKIFSHNNYVTSVHFNPVNDDFFISGSIDGKVRIWTISGSQVVDWTDIKEIVTAVSYRPDGQVGIVGTMTGNCHFYNISDNHLQLDNNICLMGKKKFPGNRITGFQFSPSDARNLMVTSADSQIRILDGLKVISKYKGIRNSGTQLSASFTLDGKHIISASEDSNVYVWNHSCHDRTSISPAKSIWSCERFFSNNVSVALPWCGWKSENTSVASTTPLARVPEVPPERNLEENRSQESGSIEKSPNIPQLSSPNGFSLGPACYSDAPVPKGSATWPEEKLPHSSSMLVASVLCKSRCRFLKNSCKSTLTAPHAWSLMIVTASWDGRIRSFQNYGLPVHA</sequence>
<dbReference type="InterPro" id="IPR019775">
    <property type="entry name" value="WD40_repeat_CS"/>
</dbReference>
<evidence type="ECO:0000256" key="1">
    <source>
        <dbReference type="ARBA" id="ARBA00022574"/>
    </source>
</evidence>
<feature type="repeat" description="WD" evidence="3">
    <location>
        <begin position="522"/>
        <end position="545"/>
    </location>
</feature>
<dbReference type="AlphaFoldDB" id="A0AAD4S6Z6"/>
<dbReference type="EMBL" id="JAJJMB010013564">
    <property type="protein sequence ID" value="KAI3867305.1"/>
    <property type="molecule type" value="Genomic_DNA"/>
</dbReference>
<evidence type="ECO:0000313" key="6">
    <source>
        <dbReference type="Proteomes" id="UP001202328"/>
    </source>
</evidence>
<keyword evidence="1 3" id="KW-0853">WD repeat</keyword>
<dbReference type="InterPro" id="IPR036322">
    <property type="entry name" value="WD40_repeat_dom_sf"/>
</dbReference>
<evidence type="ECO:0000313" key="5">
    <source>
        <dbReference type="EMBL" id="KAI3867305.1"/>
    </source>
</evidence>
<comment type="caution">
    <text evidence="5">The sequence shown here is derived from an EMBL/GenBank/DDBJ whole genome shotgun (WGS) entry which is preliminary data.</text>
</comment>
<keyword evidence="2" id="KW-0677">Repeat</keyword>
<dbReference type="Gene3D" id="2.130.10.10">
    <property type="entry name" value="YVTN repeat-like/Quinoprotein amine dehydrogenase"/>
    <property type="match status" value="1"/>
</dbReference>
<keyword evidence="6" id="KW-1185">Reference proteome</keyword>
<dbReference type="PANTHER" id="PTHR14221:SF0">
    <property type="entry name" value="WD REPEAT-CONTAINING PROTEIN 44"/>
    <property type="match status" value="1"/>
</dbReference>
<evidence type="ECO:0000256" key="2">
    <source>
        <dbReference type="ARBA" id="ARBA00022737"/>
    </source>
</evidence>
<protein>
    <submittedName>
        <fullName evidence="5">Uncharacterized protein</fullName>
    </submittedName>
</protein>
<name>A0AAD4S6Z6_9MAGN</name>
<feature type="repeat" description="WD" evidence="3">
    <location>
        <begin position="378"/>
        <end position="420"/>
    </location>
</feature>
<organism evidence="5 6">
    <name type="scientific">Papaver atlanticum</name>
    <dbReference type="NCBI Taxonomy" id="357466"/>
    <lineage>
        <taxon>Eukaryota</taxon>
        <taxon>Viridiplantae</taxon>
        <taxon>Streptophyta</taxon>
        <taxon>Embryophyta</taxon>
        <taxon>Tracheophyta</taxon>
        <taxon>Spermatophyta</taxon>
        <taxon>Magnoliopsida</taxon>
        <taxon>Ranunculales</taxon>
        <taxon>Papaveraceae</taxon>
        <taxon>Papaveroideae</taxon>
        <taxon>Papaver</taxon>
    </lineage>
</organism>
<dbReference type="PROSITE" id="PS50082">
    <property type="entry name" value="WD_REPEATS_2"/>
    <property type="match status" value="4"/>
</dbReference>
<reference evidence="5" key="1">
    <citation type="submission" date="2022-04" db="EMBL/GenBank/DDBJ databases">
        <title>A functionally conserved STORR gene fusion in Papaver species that diverged 16.8 million years ago.</title>
        <authorList>
            <person name="Catania T."/>
        </authorList>
    </citation>
    <scope>NUCLEOTIDE SEQUENCE</scope>
    <source>
        <strain evidence="5">S-188037</strain>
    </source>
</reference>
<dbReference type="PANTHER" id="PTHR14221">
    <property type="entry name" value="WD REPEAT DOMAIN 44"/>
    <property type="match status" value="1"/>
</dbReference>
<gene>
    <name evidence="5" type="ORF">MKW98_001739</name>
</gene>
<feature type="repeat" description="WD" evidence="3">
    <location>
        <begin position="338"/>
        <end position="378"/>
    </location>
</feature>
<dbReference type="SMART" id="SM00320">
    <property type="entry name" value="WD40"/>
    <property type="match status" value="6"/>
</dbReference>
<dbReference type="InterPro" id="IPR001680">
    <property type="entry name" value="WD40_rpt"/>
</dbReference>
<dbReference type="InterPro" id="IPR015943">
    <property type="entry name" value="WD40/YVTN_repeat-like_dom_sf"/>
</dbReference>
<dbReference type="InterPro" id="IPR040324">
    <property type="entry name" value="WDR44/Dgr2"/>
</dbReference>
<dbReference type="Pfam" id="PF00400">
    <property type="entry name" value="WD40"/>
    <property type="match status" value="4"/>
</dbReference>
<feature type="region of interest" description="Disordered" evidence="4">
    <location>
        <begin position="1"/>
        <end position="24"/>
    </location>
</feature>
<dbReference type="SUPFAM" id="SSF50978">
    <property type="entry name" value="WD40 repeat-like"/>
    <property type="match status" value="1"/>
</dbReference>
<dbReference type="InterPro" id="IPR020472">
    <property type="entry name" value="WD40_PAC1"/>
</dbReference>
<evidence type="ECO:0000256" key="3">
    <source>
        <dbReference type="PROSITE-ProRule" id="PRU00221"/>
    </source>
</evidence>
<feature type="repeat" description="WD" evidence="3">
    <location>
        <begin position="234"/>
        <end position="275"/>
    </location>
</feature>
<feature type="region of interest" description="Disordered" evidence="4">
    <location>
        <begin position="589"/>
        <end position="624"/>
    </location>
</feature>
<feature type="compositionally biased region" description="Basic and acidic residues" evidence="4">
    <location>
        <begin position="600"/>
        <end position="610"/>
    </location>
</feature>
<dbReference type="PROSITE" id="PS50294">
    <property type="entry name" value="WD_REPEATS_REGION"/>
    <property type="match status" value="3"/>
</dbReference>
<dbReference type="Proteomes" id="UP001202328">
    <property type="component" value="Unassembled WGS sequence"/>
</dbReference>
<feature type="compositionally biased region" description="Polar residues" evidence="4">
    <location>
        <begin position="611"/>
        <end position="624"/>
    </location>
</feature>